<protein>
    <recommendedName>
        <fullName evidence="4 5">Small ribosomal subunit protein uS9</fullName>
    </recommendedName>
</protein>
<dbReference type="HAMAP" id="MF_00532_B">
    <property type="entry name" value="Ribosomal_uS9_B"/>
    <property type="match status" value="1"/>
</dbReference>
<evidence type="ECO:0000256" key="2">
    <source>
        <dbReference type="ARBA" id="ARBA00022980"/>
    </source>
</evidence>
<keyword evidence="3 5" id="KW-0687">Ribonucleoprotein</keyword>
<evidence type="ECO:0000256" key="4">
    <source>
        <dbReference type="ARBA" id="ARBA00035259"/>
    </source>
</evidence>
<dbReference type="GO" id="GO:0006412">
    <property type="term" value="P:translation"/>
    <property type="evidence" value="ECO:0007669"/>
    <property type="project" value="UniProtKB-UniRule"/>
</dbReference>
<keyword evidence="2 5" id="KW-0689">Ribosomal protein</keyword>
<dbReference type="PANTHER" id="PTHR21569:SF1">
    <property type="entry name" value="SMALL RIBOSOMAL SUBUNIT PROTEIN US9M"/>
    <property type="match status" value="1"/>
</dbReference>
<name>A0A1S7LLM7_MAGMO</name>
<dbReference type="GO" id="GO:0003735">
    <property type="term" value="F:structural constituent of ribosome"/>
    <property type="evidence" value="ECO:0007669"/>
    <property type="project" value="InterPro"/>
</dbReference>
<sequence length="130" mass="14514">MAQETINATGKRKESVARIRLVAGSGKITINKRPIEAYFGRAVLRMVCRQPFAITEMVDKFDVHVNVRGGGVSGQAGAIKHGISKALVDYDETLRGVLKKAGFLTRDARRVERKKYGRHKARKSTQFSKR</sequence>
<evidence type="ECO:0000313" key="7">
    <source>
        <dbReference type="EMBL" id="CRH07842.1"/>
    </source>
</evidence>
<dbReference type="PANTHER" id="PTHR21569">
    <property type="entry name" value="RIBOSOMAL PROTEIN S9"/>
    <property type="match status" value="1"/>
</dbReference>
<organism evidence="7">
    <name type="scientific">Magnetococcus massalia (strain MO-1)</name>
    <dbReference type="NCBI Taxonomy" id="451514"/>
    <lineage>
        <taxon>Bacteria</taxon>
        <taxon>Pseudomonadati</taxon>
        <taxon>Pseudomonadota</taxon>
        <taxon>Magnetococcia</taxon>
        <taxon>Magnetococcales</taxon>
        <taxon>Magnetococcaceae</taxon>
        <taxon>Magnetococcus</taxon>
    </lineage>
</organism>
<dbReference type="InterPro" id="IPR023035">
    <property type="entry name" value="Ribosomal_uS9_bac/plastid"/>
</dbReference>
<reference evidence="7" key="1">
    <citation type="submission" date="2015-04" db="EMBL/GenBank/DDBJ databases">
        <authorList>
            <person name="Syromyatnikov M.Y."/>
            <person name="Popov V.N."/>
        </authorList>
    </citation>
    <scope>NUCLEOTIDE SEQUENCE</scope>
    <source>
        <strain evidence="7">MO-1</strain>
    </source>
</reference>
<dbReference type="SUPFAM" id="SSF54211">
    <property type="entry name" value="Ribosomal protein S5 domain 2-like"/>
    <property type="match status" value="1"/>
</dbReference>
<dbReference type="NCBIfam" id="NF001099">
    <property type="entry name" value="PRK00132.1"/>
    <property type="match status" value="1"/>
</dbReference>
<dbReference type="InterPro" id="IPR014721">
    <property type="entry name" value="Ribsml_uS5_D2-typ_fold_subgr"/>
</dbReference>
<dbReference type="PROSITE" id="PS00360">
    <property type="entry name" value="RIBOSOMAL_S9"/>
    <property type="match status" value="1"/>
</dbReference>
<gene>
    <name evidence="5 7" type="primary">rpsI</name>
    <name evidence="7" type="ORF">MAGMO_3712</name>
</gene>
<dbReference type="InterPro" id="IPR020568">
    <property type="entry name" value="Ribosomal_Su5_D2-typ_SF"/>
</dbReference>
<comment type="similarity">
    <text evidence="1 5 6">Belongs to the universal ribosomal protein uS9 family.</text>
</comment>
<dbReference type="InterPro" id="IPR000754">
    <property type="entry name" value="Ribosomal_uS9"/>
</dbReference>
<dbReference type="Pfam" id="PF00380">
    <property type="entry name" value="Ribosomal_S9"/>
    <property type="match status" value="1"/>
</dbReference>
<dbReference type="EMBL" id="LO017727">
    <property type="protein sequence ID" value="CRH07842.1"/>
    <property type="molecule type" value="Genomic_DNA"/>
</dbReference>
<dbReference type="GO" id="GO:0003723">
    <property type="term" value="F:RNA binding"/>
    <property type="evidence" value="ECO:0007669"/>
    <property type="project" value="TreeGrafter"/>
</dbReference>
<dbReference type="FunFam" id="3.30.230.10:FF:000001">
    <property type="entry name" value="30S ribosomal protein S9"/>
    <property type="match status" value="1"/>
</dbReference>
<proteinExistence type="inferred from homology"/>
<accession>A0A1S7LLM7</accession>
<dbReference type="GO" id="GO:0022627">
    <property type="term" value="C:cytosolic small ribosomal subunit"/>
    <property type="evidence" value="ECO:0007669"/>
    <property type="project" value="TreeGrafter"/>
</dbReference>
<dbReference type="Gene3D" id="3.30.230.10">
    <property type="match status" value="1"/>
</dbReference>
<evidence type="ECO:0000256" key="1">
    <source>
        <dbReference type="ARBA" id="ARBA00005251"/>
    </source>
</evidence>
<dbReference type="AlphaFoldDB" id="A0A1S7LLM7"/>
<evidence type="ECO:0000256" key="5">
    <source>
        <dbReference type="HAMAP-Rule" id="MF_00532"/>
    </source>
</evidence>
<evidence type="ECO:0000256" key="3">
    <source>
        <dbReference type="ARBA" id="ARBA00023274"/>
    </source>
</evidence>
<evidence type="ECO:0000256" key="6">
    <source>
        <dbReference type="RuleBase" id="RU003815"/>
    </source>
</evidence>
<dbReference type="InterPro" id="IPR020574">
    <property type="entry name" value="Ribosomal_uS9_CS"/>
</dbReference>